<dbReference type="SMART" id="SM00382">
    <property type="entry name" value="AAA"/>
    <property type="match status" value="1"/>
</dbReference>
<evidence type="ECO:0000259" key="8">
    <source>
        <dbReference type="PROSITE" id="PS50893"/>
    </source>
</evidence>
<protein>
    <submittedName>
        <fullName evidence="9">Dipeptide/oligopeptide/nickel ABC transporter ATP-binding protein</fullName>
    </submittedName>
</protein>
<dbReference type="NCBIfam" id="TIGR01727">
    <property type="entry name" value="oligo_HPY"/>
    <property type="match status" value="1"/>
</dbReference>
<dbReference type="EMBL" id="BHYK01000038">
    <property type="protein sequence ID" value="GCD12666.1"/>
    <property type="molecule type" value="Genomic_DNA"/>
</dbReference>
<evidence type="ECO:0000313" key="9">
    <source>
        <dbReference type="EMBL" id="GCD12666.1"/>
    </source>
</evidence>
<dbReference type="GO" id="GO:0005886">
    <property type="term" value="C:plasma membrane"/>
    <property type="evidence" value="ECO:0007669"/>
    <property type="project" value="UniProtKB-SubCell"/>
</dbReference>
<evidence type="ECO:0000256" key="5">
    <source>
        <dbReference type="ARBA" id="ARBA00022741"/>
    </source>
</evidence>
<keyword evidence="3" id="KW-0813">Transport</keyword>
<keyword evidence="7" id="KW-0472">Membrane</keyword>
<evidence type="ECO:0000256" key="2">
    <source>
        <dbReference type="ARBA" id="ARBA00005417"/>
    </source>
</evidence>
<dbReference type="Gene3D" id="3.40.50.300">
    <property type="entry name" value="P-loop containing nucleotide triphosphate hydrolases"/>
    <property type="match status" value="1"/>
</dbReference>
<proteinExistence type="inferred from homology"/>
<dbReference type="GO" id="GO:0015833">
    <property type="term" value="P:peptide transport"/>
    <property type="evidence" value="ECO:0007669"/>
    <property type="project" value="InterPro"/>
</dbReference>
<evidence type="ECO:0000256" key="4">
    <source>
        <dbReference type="ARBA" id="ARBA00022475"/>
    </source>
</evidence>
<dbReference type="CDD" id="cd03257">
    <property type="entry name" value="ABC_NikE_OppD_transporters"/>
    <property type="match status" value="1"/>
</dbReference>
<dbReference type="PROSITE" id="PS50893">
    <property type="entry name" value="ABC_TRANSPORTER_2"/>
    <property type="match status" value="1"/>
</dbReference>
<evidence type="ECO:0000256" key="3">
    <source>
        <dbReference type="ARBA" id="ARBA00022448"/>
    </source>
</evidence>
<dbReference type="InterPro" id="IPR017871">
    <property type="entry name" value="ABC_transporter-like_CS"/>
</dbReference>
<dbReference type="PANTHER" id="PTHR43297">
    <property type="entry name" value="OLIGOPEPTIDE TRANSPORT ATP-BINDING PROTEIN APPD"/>
    <property type="match status" value="1"/>
</dbReference>
<name>A0A401UT33_9CLOT</name>
<comment type="similarity">
    <text evidence="2">Belongs to the ABC transporter superfamily.</text>
</comment>
<feature type="domain" description="ABC transporter" evidence="8">
    <location>
        <begin position="6"/>
        <end position="257"/>
    </location>
</feature>
<dbReference type="InterPro" id="IPR013563">
    <property type="entry name" value="Oligopep_ABC_C"/>
</dbReference>
<organism evidence="9 10">
    <name type="scientific">Clostridium tagluense</name>
    <dbReference type="NCBI Taxonomy" id="360422"/>
    <lineage>
        <taxon>Bacteria</taxon>
        <taxon>Bacillati</taxon>
        <taxon>Bacillota</taxon>
        <taxon>Clostridia</taxon>
        <taxon>Eubacteriales</taxon>
        <taxon>Clostridiaceae</taxon>
        <taxon>Clostridium</taxon>
    </lineage>
</organism>
<dbReference type="PANTHER" id="PTHR43297:SF2">
    <property type="entry name" value="DIPEPTIDE TRANSPORT ATP-BINDING PROTEIN DPPD"/>
    <property type="match status" value="1"/>
</dbReference>
<reference evidence="9 10" key="1">
    <citation type="submission" date="2018-11" db="EMBL/GenBank/DDBJ databases">
        <title>Genome sequencing and assembly of Clostridium tagluense strain A121.</title>
        <authorList>
            <person name="Murakami T."/>
            <person name="Segawa T."/>
            <person name="Shcherbakova V.A."/>
            <person name="Mori H."/>
            <person name="Yoshimura Y."/>
        </authorList>
    </citation>
    <scope>NUCLEOTIDE SEQUENCE [LARGE SCALE GENOMIC DNA]</scope>
    <source>
        <strain evidence="9 10">A121</strain>
    </source>
</reference>
<dbReference type="FunFam" id="3.40.50.300:FF:000016">
    <property type="entry name" value="Oligopeptide ABC transporter ATP-binding component"/>
    <property type="match status" value="1"/>
</dbReference>
<keyword evidence="10" id="KW-1185">Reference proteome</keyword>
<dbReference type="InterPro" id="IPR050388">
    <property type="entry name" value="ABC_Ni/Peptide_Import"/>
</dbReference>
<keyword evidence="6 9" id="KW-0067">ATP-binding</keyword>
<dbReference type="OrthoDB" id="9806285at2"/>
<dbReference type="Pfam" id="PF08352">
    <property type="entry name" value="oligo_HPY"/>
    <property type="match status" value="1"/>
</dbReference>
<keyword evidence="4" id="KW-1003">Cell membrane</keyword>
<gene>
    <name evidence="9" type="primary">appD_2</name>
    <name evidence="9" type="ORF">Ctaglu_42890</name>
</gene>
<evidence type="ECO:0000313" key="10">
    <source>
        <dbReference type="Proteomes" id="UP000287872"/>
    </source>
</evidence>
<comment type="caution">
    <text evidence="9">The sequence shown here is derived from an EMBL/GenBank/DDBJ whole genome shotgun (WGS) entry which is preliminary data.</text>
</comment>
<dbReference type="PROSITE" id="PS00211">
    <property type="entry name" value="ABC_TRANSPORTER_1"/>
    <property type="match status" value="1"/>
</dbReference>
<dbReference type="Pfam" id="PF00005">
    <property type="entry name" value="ABC_tran"/>
    <property type="match status" value="1"/>
</dbReference>
<keyword evidence="5" id="KW-0547">Nucleotide-binding</keyword>
<evidence type="ECO:0000256" key="1">
    <source>
        <dbReference type="ARBA" id="ARBA00004202"/>
    </source>
</evidence>
<comment type="subcellular location">
    <subcellularLocation>
        <location evidence="1">Cell membrane</location>
        <topology evidence="1">Peripheral membrane protein</topology>
    </subcellularLocation>
</comment>
<evidence type="ECO:0000256" key="6">
    <source>
        <dbReference type="ARBA" id="ARBA00022840"/>
    </source>
</evidence>
<dbReference type="GO" id="GO:0016887">
    <property type="term" value="F:ATP hydrolysis activity"/>
    <property type="evidence" value="ECO:0007669"/>
    <property type="project" value="InterPro"/>
</dbReference>
<dbReference type="AlphaFoldDB" id="A0A401UT33"/>
<dbReference type="SUPFAM" id="SSF52540">
    <property type="entry name" value="P-loop containing nucleoside triphosphate hydrolases"/>
    <property type="match status" value="1"/>
</dbReference>
<dbReference type="InterPro" id="IPR003439">
    <property type="entry name" value="ABC_transporter-like_ATP-bd"/>
</dbReference>
<dbReference type="Proteomes" id="UP000287872">
    <property type="component" value="Unassembled WGS sequence"/>
</dbReference>
<dbReference type="InterPro" id="IPR027417">
    <property type="entry name" value="P-loop_NTPase"/>
</dbReference>
<dbReference type="RefSeq" id="WP_125005533.1">
    <property type="nucleotide sequence ID" value="NZ_BHYK01000038.1"/>
</dbReference>
<accession>A0A401UT33</accession>
<sequence length="329" mass="36676">MEDNILEVRDLTTSFKVSGGKFKAVDGVSFKLKRGKVLGIVGESGCGKSVTAMSIMRLIEKQNGLIENGEVLFEGINLLDLKELDMNRVRGNEISMIFQEPMISLNPVIKIGNQIGEILKVHRNITGAQNKKRVIEMLKLVGIKREEEIINEYPHQLSGGMCQRVMIAMALCCTPKLLIADEPTTALDVTVQAQVLDLINDIKDKLNMSVIVITHDLGVICEVSDEVMVMYAGNVVEKAPVEEIFDNPIHPYTMGLMNSRPEDFKKGEPLKCIKGKVPKLSELSEGCKFVNRCDYAMDICKRCKPQLKTIKSGHDVSCFKYDLEEEGKL</sequence>
<dbReference type="InterPro" id="IPR003593">
    <property type="entry name" value="AAA+_ATPase"/>
</dbReference>
<evidence type="ECO:0000256" key="7">
    <source>
        <dbReference type="ARBA" id="ARBA00023136"/>
    </source>
</evidence>
<dbReference type="GO" id="GO:0005524">
    <property type="term" value="F:ATP binding"/>
    <property type="evidence" value="ECO:0007669"/>
    <property type="project" value="UniProtKB-KW"/>
</dbReference>